<dbReference type="AlphaFoldDB" id="A0A2A9HJ70"/>
<accession>A0A2A9HJ70</accession>
<dbReference type="Proteomes" id="UP000223071">
    <property type="component" value="Unassembled WGS sequence"/>
</dbReference>
<gene>
    <name evidence="2" type="ORF">A9A59_2148</name>
</gene>
<protein>
    <recommendedName>
        <fullName evidence="1">DUF6285 domain-containing protein</fullName>
    </recommendedName>
</protein>
<comment type="caution">
    <text evidence="2">The sequence shown here is derived from an EMBL/GenBank/DDBJ whole genome shotgun (WGS) entry which is preliminary data.</text>
</comment>
<evidence type="ECO:0000313" key="2">
    <source>
        <dbReference type="EMBL" id="PFG74899.1"/>
    </source>
</evidence>
<proteinExistence type="predicted"/>
<dbReference type="Pfam" id="PF19802">
    <property type="entry name" value="DUF6285"/>
    <property type="match status" value="1"/>
</dbReference>
<dbReference type="RefSeq" id="WP_098504251.1">
    <property type="nucleotide sequence ID" value="NZ_PDJQ01000001.1"/>
</dbReference>
<dbReference type="EMBL" id="PDJQ01000001">
    <property type="protein sequence ID" value="PFG74899.1"/>
    <property type="molecule type" value="Genomic_DNA"/>
</dbReference>
<evidence type="ECO:0000313" key="3">
    <source>
        <dbReference type="Proteomes" id="UP000223071"/>
    </source>
</evidence>
<name>A0A2A9HJ70_TEPT2</name>
<feature type="domain" description="DUF6285" evidence="1">
    <location>
        <begin position="24"/>
        <end position="125"/>
    </location>
</feature>
<dbReference type="InterPro" id="IPR046252">
    <property type="entry name" value="DUF6285"/>
</dbReference>
<sequence>MQDRPTIDELLEAVAGYLRDDVMPNTQGRLSFHARVSMNVIEMLRRELATMEEHLAREWDGLDHLLGVEPMPPKLAAVRDALVRRNEVLCERIRKGEADEGPWRLAVLSHLRRVTLDKLEVSNPALAAEYRETGQG</sequence>
<evidence type="ECO:0000259" key="1">
    <source>
        <dbReference type="Pfam" id="PF19802"/>
    </source>
</evidence>
<organism evidence="2 3">
    <name type="scientific">Tepidiforma thermophila (strain KCTC 52669 / CGMCC 1.13589 / G233)</name>
    <dbReference type="NCBI Taxonomy" id="2761530"/>
    <lineage>
        <taxon>Bacteria</taxon>
        <taxon>Bacillati</taxon>
        <taxon>Chloroflexota</taxon>
        <taxon>Tepidiformia</taxon>
        <taxon>Tepidiformales</taxon>
        <taxon>Tepidiformaceae</taxon>
        <taxon>Tepidiforma</taxon>
    </lineage>
</organism>
<reference evidence="2 3" key="1">
    <citation type="submission" date="2017-09" db="EMBL/GenBank/DDBJ databases">
        <title>Sequencing the genomes of two abundant thermophiles in Great Basin hot springs: Thermocrinis jamiesonii and novel Chloroflexi Thermoflexus hugenholtzii.</title>
        <authorList>
            <person name="Hedlund B."/>
        </authorList>
    </citation>
    <scope>NUCLEOTIDE SEQUENCE [LARGE SCALE GENOMIC DNA]</scope>
    <source>
        <strain evidence="2 3">G233</strain>
    </source>
</reference>
<keyword evidence="3" id="KW-1185">Reference proteome</keyword>